<evidence type="ECO:0000313" key="2">
    <source>
        <dbReference type="EMBL" id="QNJ92816.1"/>
    </source>
</evidence>
<sequence length="97" mass="10315">MEYSSATLDSVTAVIVSTLGIQDRADTLTASTPLFGGMPELDSMAVVALAVALEREFGFEIDDEDFRGEVFETIGTLAGFVEEQTRNPAQLPSAGAR</sequence>
<dbReference type="Gene3D" id="1.10.1200.10">
    <property type="entry name" value="ACP-like"/>
    <property type="match status" value="1"/>
</dbReference>
<name>A0A7G8PEQ0_9MYCO</name>
<proteinExistence type="predicted"/>
<dbReference type="Pfam" id="PF00550">
    <property type="entry name" value="PP-binding"/>
    <property type="match status" value="1"/>
</dbReference>
<dbReference type="SUPFAM" id="SSF47336">
    <property type="entry name" value="ACP-like"/>
    <property type="match status" value="1"/>
</dbReference>
<dbReference type="AlphaFoldDB" id="A0A7G8PEQ0"/>
<feature type="domain" description="Carrier" evidence="1">
    <location>
        <begin position="5"/>
        <end position="85"/>
    </location>
</feature>
<reference evidence="2 3" key="1">
    <citation type="submission" date="2020-07" db="EMBL/GenBank/DDBJ databases">
        <title>Draft genome sequence of four isobutane-metabolizing strains capable of cometabolically degrading diverse ether contaminants.</title>
        <authorList>
            <person name="Chen W."/>
            <person name="Faulkner N."/>
            <person name="Smith C."/>
            <person name="Hyman M."/>
        </authorList>
    </citation>
    <scope>NUCLEOTIDE SEQUENCE [LARGE SCALE GENOMIC DNA]</scope>
    <source>
        <strain evidence="2 3">2A</strain>
    </source>
</reference>
<dbReference type="Proteomes" id="UP000515498">
    <property type="component" value="Chromosome"/>
</dbReference>
<dbReference type="InterPro" id="IPR009081">
    <property type="entry name" value="PP-bd_ACP"/>
</dbReference>
<dbReference type="EMBL" id="CP059894">
    <property type="protein sequence ID" value="QNJ92816.1"/>
    <property type="molecule type" value="Genomic_DNA"/>
</dbReference>
<organism evidence="2 3">
    <name type="scientific">Mycolicibacterium fluoranthenivorans</name>
    <dbReference type="NCBI Taxonomy" id="258505"/>
    <lineage>
        <taxon>Bacteria</taxon>
        <taxon>Bacillati</taxon>
        <taxon>Actinomycetota</taxon>
        <taxon>Actinomycetes</taxon>
        <taxon>Mycobacteriales</taxon>
        <taxon>Mycobacteriaceae</taxon>
        <taxon>Mycolicibacterium</taxon>
    </lineage>
</organism>
<accession>A0A7G8PEQ0</accession>
<dbReference type="KEGG" id="mflu:HZU40_32720"/>
<gene>
    <name evidence="2" type="ORF">HZU40_32720</name>
</gene>
<dbReference type="RefSeq" id="WP_187097097.1">
    <property type="nucleotide sequence ID" value="NZ_CP059894.1"/>
</dbReference>
<dbReference type="InterPro" id="IPR036736">
    <property type="entry name" value="ACP-like_sf"/>
</dbReference>
<evidence type="ECO:0000259" key="1">
    <source>
        <dbReference type="PROSITE" id="PS50075"/>
    </source>
</evidence>
<evidence type="ECO:0000313" key="3">
    <source>
        <dbReference type="Proteomes" id="UP000515498"/>
    </source>
</evidence>
<protein>
    <submittedName>
        <fullName evidence="2">Acyl carrier protein</fullName>
    </submittedName>
</protein>
<dbReference type="PROSITE" id="PS50075">
    <property type="entry name" value="CARRIER"/>
    <property type="match status" value="1"/>
</dbReference>